<dbReference type="PROSITE" id="PS51186">
    <property type="entry name" value="GNAT"/>
    <property type="match status" value="1"/>
</dbReference>
<dbReference type="AlphaFoldDB" id="A0A1D8A692"/>
<protein>
    <submittedName>
        <fullName evidence="4">GNAT family N-acetyltransferase</fullName>
    </submittedName>
</protein>
<reference evidence="5" key="1">
    <citation type="journal article" date="2017" name="J. Biotechnol.">
        <title>Complete genome sequence of Novosphingobium resinovorum SA1, a versatile xenobiotic-degrading bacterium capable of utilizing sulfanilic acid.</title>
        <authorList>
            <person name="Hegedus B."/>
            <person name="Kos P.B."/>
            <person name="Balint B."/>
            <person name="Maroti G."/>
            <person name="Gan H.M."/>
            <person name="Perei K."/>
            <person name="Rakhely G."/>
        </authorList>
    </citation>
    <scope>NUCLEOTIDE SEQUENCE [LARGE SCALE GENOMIC DNA]</scope>
    <source>
        <strain evidence="5">SA1</strain>
    </source>
</reference>
<dbReference type="InterPro" id="IPR016181">
    <property type="entry name" value="Acyl_CoA_acyltransferase"/>
</dbReference>
<dbReference type="InterPro" id="IPR000182">
    <property type="entry name" value="GNAT_dom"/>
</dbReference>
<evidence type="ECO:0000259" key="3">
    <source>
        <dbReference type="PROSITE" id="PS51186"/>
    </source>
</evidence>
<name>A0A1D8A692_9SPHN</name>
<dbReference type="CDD" id="cd04301">
    <property type="entry name" value="NAT_SF"/>
    <property type="match status" value="1"/>
</dbReference>
<keyword evidence="2" id="KW-0012">Acyltransferase</keyword>
<accession>A0A1D8A692</accession>
<proteinExistence type="predicted"/>
<organism evidence="4 5">
    <name type="scientific">Novosphingobium resinovorum</name>
    <dbReference type="NCBI Taxonomy" id="158500"/>
    <lineage>
        <taxon>Bacteria</taxon>
        <taxon>Pseudomonadati</taxon>
        <taxon>Pseudomonadota</taxon>
        <taxon>Alphaproteobacteria</taxon>
        <taxon>Sphingomonadales</taxon>
        <taxon>Sphingomonadaceae</taxon>
        <taxon>Novosphingobium</taxon>
    </lineage>
</organism>
<dbReference type="InterPro" id="IPR050680">
    <property type="entry name" value="YpeA/RimI_acetyltransf"/>
</dbReference>
<evidence type="ECO:0000313" key="4">
    <source>
        <dbReference type="EMBL" id="AOR77626.1"/>
    </source>
</evidence>
<keyword evidence="1 4" id="KW-0808">Transferase</keyword>
<dbReference type="Gene3D" id="3.40.630.30">
    <property type="match status" value="1"/>
</dbReference>
<keyword evidence="5" id="KW-1185">Reference proteome</keyword>
<feature type="domain" description="N-acetyltransferase" evidence="3">
    <location>
        <begin position="12"/>
        <end position="167"/>
    </location>
</feature>
<sequence length="167" mass="17778">MSDTLAPDLVITRADFADPADAAAIVAMLDVYARDPMGGGEPLSDDVRERLVPALAQVPGAFVLLARLDGEAVGIANCFTGFSTFAARPLVNIHDIAVAPGHRGKGIARALFAAIEVEARKRGACKITLEVLSGNQRAKELYASLGYGDYQLDPETGHALFWQKRLS</sequence>
<gene>
    <name evidence="4" type="ORF">BES08_13325</name>
</gene>
<dbReference type="EMBL" id="CP017075">
    <property type="protein sequence ID" value="AOR77626.1"/>
    <property type="molecule type" value="Genomic_DNA"/>
</dbReference>
<dbReference type="RefSeq" id="WP_069708585.1">
    <property type="nucleotide sequence ID" value="NZ_CP017075.1"/>
</dbReference>
<dbReference type="Proteomes" id="UP000094626">
    <property type="component" value="Chromosome"/>
</dbReference>
<dbReference type="KEGG" id="nre:BES08_13325"/>
<evidence type="ECO:0000313" key="5">
    <source>
        <dbReference type="Proteomes" id="UP000094626"/>
    </source>
</evidence>
<dbReference type="Pfam" id="PF00583">
    <property type="entry name" value="Acetyltransf_1"/>
    <property type="match status" value="1"/>
</dbReference>
<dbReference type="GO" id="GO:0016747">
    <property type="term" value="F:acyltransferase activity, transferring groups other than amino-acyl groups"/>
    <property type="evidence" value="ECO:0007669"/>
    <property type="project" value="InterPro"/>
</dbReference>
<dbReference type="PANTHER" id="PTHR43420">
    <property type="entry name" value="ACETYLTRANSFERASE"/>
    <property type="match status" value="1"/>
</dbReference>
<evidence type="ECO:0000256" key="1">
    <source>
        <dbReference type="ARBA" id="ARBA00022679"/>
    </source>
</evidence>
<dbReference type="OrthoDB" id="9805924at2"/>
<evidence type="ECO:0000256" key="2">
    <source>
        <dbReference type="ARBA" id="ARBA00023315"/>
    </source>
</evidence>
<dbReference type="SUPFAM" id="SSF55729">
    <property type="entry name" value="Acyl-CoA N-acyltransferases (Nat)"/>
    <property type="match status" value="1"/>
</dbReference>